<dbReference type="Pfam" id="PF24684">
    <property type="entry name" value="Vgb_lyase"/>
    <property type="match status" value="1"/>
</dbReference>
<evidence type="ECO:0008006" key="5">
    <source>
        <dbReference type="Google" id="ProtNLM"/>
    </source>
</evidence>
<keyword evidence="4" id="KW-1185">Reference proteome</keyword>
<comment type="caution">
    <text evidence="3">The sequence shown here is derived from an EMBL/GenBank/DDBJ whole genome shotgun (WGS) entry which is preliminary data.</text>
</comment>
<dbReference type="EMBL" id="JBHMBE010000003">
    <property type="protein sequence ID" value="MFB9646574.1"/>
    <property type="molecule type" value="Genomic_DNA"/>
</dbReference>
<gene>
    <name evidence="3" type="ORF">ACFFPJ_12300</name>
</gene>
<organism evidence="3 4">
    <name type="scientific">Microbacterium terregens</name>
    <dbReference type="NCBI Taxonomy" id="69363"/>
    <lineage>
        <taxon>Bacteria</taxon>
        <taxon>Bacillati</taxon>
        <taxon>Actinomycetota</taxon>
        <taxon>Actinomycetes</taxon>
        <taxon>Micrococcales</taxon>
        <taxon>Microbacteriaceae</taxon>
        <taxon>Microbacterium</taxon>
    </lineage>
</organism>
<dbReference type="InterPro" id="IPR051344">
    <property type="entry name" value="Vgb"/>
</dbReference>
<dbReference type="Gene3D" id="2.130.10.10">
    <property type="entry name" value="YVTN repeat-like/Quinoprotein amine dehydrogenase"/>
    <property type="match status" value="1"/>
</dbReference>
<reference evidence="3 4" key="1">
    <citation type="submission" date="2024-09" db="EMBL/GenBank/DDBJ databases">
        <authorList>
            <person name="Sun Q."/>
            <person name="Mori K."/>
        </authorList>
    </citation>
    <scope>NUCLEOTIDE SEQUENCE [LARGE SCALE GENOMIC DNA]</scope>
    <source>
        <strain evidence="3 4">JCM 1342</strain>
    </source>
</reference>
<dbReference type="Proteomes" id="UP001589611">
    <property type="component" value="Unassembled WGS sequence"/>
</dbReference>
<sequence length="379" mass="39636">MKARIAALGLSLLLCCSACSSPTADTAPTITEFHIAYPDRDSAPSTKPTAGADHEHGGDGSTHEIAYDPRTGGVLVTGQNEGTITRVSGDGTMSFTELPAGTGPHGIVFDREGRLFVGLEFAGTIIQLRADGTIARTFDLVGSCATCVVGNPGPHGLAVAPDGETLWFTGKEGGNVGRVEPDGTVTAFPLRDADSKPIYIVAGPDGAMWFTELISNRIGRIDADGILAEYDIPTPNSRPIALAVDPAGDALWFTEEATNRVGRVSMDGTIVEVQLPASQDNLLLAALSFDENGDVWVQQYVDGSHPEPAGPDKLLRVRGDALRKAAASAAALPGDAVTAFDVPSTGTIMHRIRPGAEGVLWFTELATNVIGKVVVPEIR</sequence>
<dbReference type="InterPro" id="IPR015943">
    <property type="entry name" value="WD40/YVTN_repeat-like_dom_sf"/>
</dbReference>
<dbReference type="RefSeq" id="WP_344713538.1">
    <property type="nucleotide sequence ID" value="NZ_BAAAWH010000001.1"/>
</dbReference>
<feature type="compositionally biased region" description="Basic and acidic residues" evidence="1">
    <location>
        <begin position="52"/>
        <end position="65"/>
    </location>
</feature>
<keyword evidence="2" id="KW-0732">Signal</keyword>
<name>A0ABV5T1U8_9MICO</name>
<dbReference type="SUPFAM" id="SSF101898">
    <property type="entry name" value="NHL repeat"/>
    <property type="match status" value="1"/>
</dbReference>
<evidence type="ECO:0000256" key="2">
    <source>
        <dbReference type="SAM" id="SignalP"/>
    </source>
</evidence>
<evidence type="ECO:0000313" key="4">
    <source>
        <dbReference type="Proteomes" id="UP001589611"/>
    </source>
</evidence>
<proteinExistence type="predicted"/>
<dbReference type="PANTHER" id="PTHR40274:SF3">
    <property type="entry name" value="VIRGINIAMYCIN B LYASE"/>
    <property type="match status" value="1"/>
</dbReference>
<evidence type="ECO:0000313" key="3">
    <source>
        <dbReference type="EMBL" id="MFB9646574.1"/>
    </source>
</evidence>
<protein>
    <recommendedName>
        <fullName evidence="5">Virginiamycin B lyase</fullName>
    </recommendedName>
</protein>
<feature type="region of interest" description="Disordered" evidence="1">
    <location>
        <begin position="38"/>
        <end position="65"/>
    </location>
</feature>
<accession>A0ABV5T1U8</accession>
<evidence type="ECO:0000256" key="1">
    <source>
        <dbReference type="SAM" id="MobiDB-lite"/>
    </source>
</evidence>
<feature type="signal peptide" evidence="2">
    <location>
        <begin position="1"/>
        <end position="20"/>
    </location>
</feature>
<feature type="chain" id="PRO_5046044223" description="Virginiamycin B lyase" evidence="2">
    <location>
        <begin position="21"/>
        <end position="379"/>
    </location>
</feature>
<dbReference type="PANTHER" id="PTHR40274">
    <property type="entry name" value="VIRGINIAMYCIN B LYASE"/>
    <property type="match status" value="1"/>
</dbReference>